<dbReference type="InterPro" id="IPR052371">
    <property type="entry name" value="BFD-associated_ferredoxin"/>
</dbReference>
<dbReference type="InterPro" id="IPR041854">
    <property type="entry name" value="BFD-like_2Fe2S-bd_dom_sf"/>
</dbReference>
<dbReference type="GO" id="GO:0051537">
    <property type="term" value="F:2 iron, 2 sulfur cluster binding"/>
    <property type="evidence" value="ECO:0007669"/>
    <property type="project" value="UniProtKB-KW"/>
</dbReference>
<feature type="domain" description="BFD-like [2Fe-2S]-binding" evidence="9">
    <location>
        <begin position="2"/>
        <end position="50"/>
    </location>
</feature>
<keyword evidence="4" id="KW-0249">Electron transport</keyword>
<keyword evidence="3" id="KW-0479">Metal-binding</keyword>
<keyword evidence="5" id="KW-0408">Iron</keyword>
<gene>
    <name evidence="10" type="ORF">GCM10017044_02720</name>
</gene>
<dbReference type="EMBL" id="BNCI01000001">
    <property type="protein sequence ID" value="GHF12249.1"/>
    <property type="molecule type" value="Genomic_DNA"/>
</dbReference>
<evidence type="ECO:0000256" key="4">
    <source>
        <dbReference type="ARBA" id="ARBA00022982"/>
    </source>
</evidence>
<evidence type="ECO:0000313" key="10">
    <source>
        <dbReference type="EMBL" id="GHF12249.1"/>
    </source>
</evidence>
<evidence type="ECO:0000259" key="9">
    <source>
        <dbReference type="Pfam" id="PF04324"/>
    </source>
</evidence>
<evidence type="ECO:0000256" key="6">
    <source>
        <dbReference type="ARBA" id="ARBA00023014"/>
    </source>
</evidence>
<dbReference type="AlphaFoldDB" id="A0A919E4T9"/>
<reference evidence="10" key="2">
    <citation type="submission" date="2020-09" db="EMBL/GenBank/DDBJ databases">
        <authorList>
            <person name="Sun Q."/>
            <person name="Kim S."/>
        </authorList>
    </citation>
    <scope>NUCLEOTIDE SEQUENCE</scope>
    <source>
        <strain evidence="10">KCTC 42590</strain>
    </source>
</reference>
<accession>A0A919E4T9</accession>
<keyword evidence="11" id="KW-1185">Reference proteome</keyword>
<reference evidence="10" key="1">
    <citation type="journal article" date="2014" name="Int. J. Syst. Evol. Microbiol.">
        <title>Complete genome sequence of Corynebacterium casei LMG S-19264T (=DSM 44701T), isolated from a smear-ripened cheese.</title>
        <authorList>
            <consortium name="US DOE Joint Genome Institute (JGI-PGF)"/>
            <person name="Walter F."/>
            <person name="Albersmeier A."/>
            <person name="Kalinowski J."/>
            <person name="Ruckert C."/>
        </authorList>
    </citation>
    <scope>NUCLEOTIDE SEQUENCE</scope>
    <source>
        <strain evidence="10">KCTC 42590</strain>
    </source>
</reference>
<keyword evidence="1" id="KW-0813">Transport</keyword>
<evidence type="ECO:0000256" key="5">
    <source>
        <dbReference type="ARBA" id="ARBA00023004"/>
    </source>
</evidence>
<evidence type="ECO:0000256" key="3">
    <source>
        <dbReference type="ARBA" id="ARBA00022723"/>
    </source>
</evidence>
<name>A0A919E4T9_9PROT</name>
<dbReference type="Gene3D" id="1.10.10.1100">
    <property type="entry name" value="BFD-like [2Fe-2S]-binding domain"/>
    <property type="match status" value="1"/>
</dbReference>
<evidence type="ECO:0000256" key="8">
    <source>
        <dbReference type="ARBA" id="ARBA00046332"/>
    </source>
</evidence>
<keyword evidence="2" id="KW-0001">2Fe-2S</keyword>
<dbReference type="RefSeq" id="WP_191249767.1">
    <property type="nucleotide sequence ID" value="NZ_BNCI01000001.1"/>
</dbReference>
<proteinExistence type="inferred from homology"/>
<comment type="caution">
    <text evidence="10">The sequence shown here is derived from an EMBL/GenBank/DDBJ whole genome shotgun (WGS) entry which is preliminary data.</text>
</comment>
<evidence type="ECO:0000313" key="11">
    <source>
        <dbReference type="Proteomes" id="UP000630923"/>
    </source>
</evidence>
<evidence type="ECO:0000256" key="7">
    <source>
        <dbReference type="ARBA" id="ARBA00039386"/>
    </source>
</evidence>
<dbReference type="PANTHER" id="PTHR37424:SF1">
    <property type="entry name" value="BACTERIOFERRITIN-ASSOCIATED FERREDOXIN"/>
    <property type="match status" value="1"/>
</dbReference>
<organism evidence="10 11">
    <name type="scientific">Kordiimonas sediminis</name>
    <dbReference type="NCBI Taxonomy" id="1735581"/>
    <lineage>
        <taxon>Bacteria</taxon>
        <taxon>Pseudomonadati</taxon>
        <taxon>Pseudomonadota</taxon>
        <taxon>Alphaproteobacteria</taxon>
        <taxon>Kordiimonadales</taxon>
        <taxon>Kordiimonadaceae</taxon>
        <taxon>Kordiimonas</taxon>
    </lineage>
</organism>
<dbReference type="Pfam" id="PF04324">
    <property type="entry name" value="Fer2_BFD"/>
    <property type="match status" value="1"/>
</dbReference>
<evidence type="ECO:0000256" key="1">
    <source>
        <dbReference type="ARBA" id="ARBA00022448"/>
    </source>
</evidence>
<comment type="similarity">
    <text evidence="8">Belongs to the Bfd family.</text>
</comment>
<sequence>MYVCMCNGYTDTDIRQTVRAGGVQNAEETYKALGNNFCCGMCRDCAEGLVSEELSEQVLLAAE</sequence>
<dbReference type="InterPro" id="IPR007419">
    <property type="entry name" value="BFD-like_2Fe2S-bd_dom"/>
</dbReference>
<dbReference type="Proteomes" id="UP000630923">
    <property type="component" value="Unassembled WGS sequence"/>
</dbReference>
<protein>
    <recommendedName>
        <fullName evidence="7">Bacterioferritin-associated ferredoxin</fullName>
    </recommendedName>
</protein>
<dbReference type="PANTHER" id="PTHR37424">
    <property type="entry name" value="BACTERIOFERRITIN-ASSOCIATED FERREDOXIN"/>
    <property type="match status" value="1"/>
</dbReference>
<keyword evidence="6" id="KW-0411">Iron-sulfur</keyword>
<dbReference type="GO" id="GO:0046872">
    <property type="term" value="F:metal ion binding"/>
    <property type="evidence" value="ECO:0007669"/>
    <property type="project" value="UniProtKB-KW"/>
</dbReference>
<evidence type="ECO:0000256" key="2">
    <source>
        <dbReference type="ARBA" id="ARBA00022714"/>
    </source>
</evidence>